<dbReference type="GO" id="GO:0016020">
    <property type="term" value="C:membrane"/>
    <property type="evidence" value="ECO:0007669"/>
    <property type="project" value="TreeGrafter"/>
</dbReference>
<feature type="transmembrane region" description="Helical" evidence="1">
    <location>
        <begin position="171"/>
        <end position="191"/>
    </location>
</feature>
<dbReference type="Proteomes" id="UP000515873">
    <property type="component" value="Chromosome"/>
</dbReference>
<dbReference type="PANTHER" id="PTHR23028">
    <property type="entry name" value="ACETYLTRANSFERASE"/>
    <property type="match status" value="1"/>
</dbReference>
<keyword evidence="3" id="KW-0012">Acyltransferase</keyword>
<sequence length="395" mass="43716">MPSRFGLSGWSSSGDGSVGDGRRNAGIDLLRGLSILLVVLHHIGLRIRLRQTELIDFLPLKLLNALNFNGYEAVFIFFVISGFLITSNALRRSGSLANIDLRAFYARRFSRIAPCLLLLVAVLSALHLLGVQDYVIERQGQSLPRAIVAALGFHLNWYEGMTGYLPGGWDVLWSLSIEEVFYLGFPIVCLLTRRTWVLAPMLITLAISLPWTRAALADNDIWQEKAYLPGMAAIATGVLGALLAQRWKTVPRGVASALGVAGATGLYLVMFEGKLLWQTMHNGYMLLLTASALCLVLASYWAPAGRAPWRGLGWLRSWGRLSYEIYLTHMFVVTAIVRLYKAMGSDLAHGYLWYLPALPLCWLLGKAVERYISVPAEQRLRARMLPMPVASAVPA</sequence>
<keyword evidence="4" id="KW-1185">Reference proteome</keyword>
<dbReference type="KEGG" id="dtl:H8F01_05860"/>
<proteinExistence type="predicted"/>
<feature type="transmembrane region" description="Helical" evidence="1">
    <location>
        <begin position="111"/>
        <end position="129"/>
    </location>
</feature>
<feature type="transmembrane region" description="Helical" evidence="1">
    <location>
        <begin position="323"/>
        <end position="340"/>
    </location>
</feature>
<dbReference type="PANTHER" id="PTHR23028:SF53">
    <property type="entry name" value="ACYL_TRANSF_3 DOMAIN-CONTAINING PROTEIN"/>
    <property type="match status" value="1"/>
</dbReference>
<gene>
    <name evidence="3" type="ORF">H8F01_05860</name>
</gene>
<evidence type="ECO:0000313" key="3">
    <source>
        <dbReference type="EMBL" id="QNK02657.1"/>
    </source>
</evidence>
<evidence type="ECO:0000259" key="2">
    <source>
        <dbReference type="Pfam" id="PF01757"/>
    </source>
</evidence>
<dbReference type="InterPro" id="IPR050879">
    <property type="entry name" value="Acyltransferase_3"/>
</dbReference>
<evidence type="ECO:0000256" key="1">
    <source>
        <dbReference type="SAM" id="Phobius"/>
    </source>
</evidence>
<name>A0A7G8Q799_9GAMM</name>
<dbReference type="GO" id="GO:0009103">
    <property type="term" value="P:lipopolysaccharide biosynthetic process"/>
    <property type="evidence" value="ECO:0007669"/>
    <property type="project" value="TreeGrafter"/>
</dbReference>
<evidence type="ECO:0000313" key="4">
    <source>
        <dbReference type="Proteomes" id="UP000515873"/>
    </source>
</evidence>
<feature type="transmembrane region" description="Helical" evidence="1">
    <location>
        <begin position="226"/>
        <end position="244"/>
    </location>
</feature>
<feature type="transmembrane region" description="Helical" evidence="1">
    <location>
        <begin position="253"/>
        <end position="271"/>
    </location>
</feature>
<keyword evidence="1" id="KW-1133">Transmembrane helix</keyword>
<feature type="transmembrane region" description="Helical" evidence="1">
    <location>
        <begin position="283"/>
        <end position="302"/>
    </location>
</feature>
<feature type="domain" description="Acyltransferase 3" evidence="2">
    <location>
        <begin position="24"/>
        <end position="364"/>
    </location>
</feature>
<dbReference type="InterPro" id="IPR002656">
    <property type="entry name" value="Acyl_transf_3_dom"/>
</dbReference>
<feature type="transmembrane region" description="Helical" evidence="1">
    <location>
        <begin position="69"/>
        <end position="90"/>
    </location>
</feature>
<keyword evidence="3" id="KW-0808">Transferase</keyword>
<keyword evidence="1" id="KW-0472">Membrane</keyword>
<dbReference type="Pfam" id="PF01757">
    <property type="entry name" value="Acyl_transf_3"/>
    <property type="match status" value="1"/>
</dbReference>
<dbReference type="EMBL" id="CP060412">
    <property type="protein sequence ID" value="QNK02657.1"/>
    <property type="molecule type" value="Genomic_DNA"/>
</dbReference>
<feature type="transmembrane region" description="Helical" evidence="1">
    <location>
        <begin position="352"/>
        <end position="372"/>
    </location>
</feature>
<dbReference type="AlphaFoldDB" id="A0A7G8Q799"/>
<reference evidence="3 4" key="1">
    <citation type="submission" date="2020-08" db="EMBL/GenBank/DDBJ databases">
        <title>Dyella sp. G9 isolated from forest soil.</title>
        <authorList>
            <person name="Fu J."/>
            <person name="Qiu L."/>
        </authorList>
    </citation>
    <scope>NUCLEOTIDE SEQUENCE [LARGE SCALE GENOMIC DNA]</scope>
    <source>
        <strain evidence="3 4">G9</strain>
    </source>
</reference>
<organism evidence="3 4">
    <name type="scientific">Dyella telluris</name>
    <dbReference type="NCBI Taxonomy" id="2763498"/>
    <lineage>
        <taxon>Bacteria</taxon>
        <taxon>Pseudomonadati</taxon>
        <taxon>Pseudomonadota</taxon>
        <taxon>Gammaproteobacteria</taxon>
        <taxon>Lysobacterales</taxon>
        <taxon>Rhodanobacteraceae</taxon>
        <taxon>Dyella</taxon>
    </lineage>
</organism>
<keyword evidence="1" id="KW-0812">Transmembrane</keyword>
<dbReference type="RefSeq" id="WP_187058088.1">
    <property type="nucleotide sequence ID" value="NZ_CP060412.1"/>
</dbReference>
<accession>A0A7G8Q799</accession>
<protein>
    <submittedName>
        <fullName evidence="3">Acyltransferase</fullName>
    </submittedName>
</protein>
<dbReference type="GO" id="GO:0016747">
    <property type="term" value="F:acyltransferase activity, transferring groups other than amino-acyl groups"/>
    <property type="evidence" value="ECO:0007669"/>
    <property type="project" value="InterPro"/>
</dbReference>
<feature type="transmembrane region" description="Helical" evidence="1">
    <location>
        <begin position="196"/>
        <end position="214"/>
    </location>
</feature>